<keyword evidence="6" id="KW-0479">Metal-binding</keyword>
<evidence type="ECO:0000313" key="15">
    <source>
        <dbReference type="EMBL" id="ODV91619.1"/>
    </source>
</evidence>
<evidence type="ECO:0000256" key="9">
    <source>
        <dbReference type="ARBA" id="ARBA00022932"/>
    </source>
</evidence>
<keyword evidence="4" id="KW-0548">Nucleotidyltransferase</keyword>
<feature type="region of interest" description="Disordered" evidence="13">
    <location>
        <begin position="771"/>
        <end position="795"/>
    </location>
</feature>
<proteinExistence type="inferred from homology"/>
<comment type="catalytic activity">
    <reaction evidence="11">
        <text>DNA(n) + a 2'-deoxyribonucleoside 5'-triphosphate = DNA(n+1) + diphosphate</text>
        <dbReference type="Rhea" id="RHEA:22508"/>
        <dbReference type="Rhea" id="RHEA-COMP:17339"/>
        <dbReference type="Rhea" id="RHEA-COMP:17340"/>
        <dbReference type="ChEBI" id="CHEBI:33019"/>
        <dbReference type="ChEBI" id="CHEBI:61560"/>
        <dbReference type="ChEBI" id="CHEBI:173112"/>
        <dbReference type="EC" id="2.7.7.7"/>
    </reaction>
</comment>
<sequence length="839" mass="93927">MRVSLVRRLASNHARVLDSVKDAYEAAVVTAEVGGPKVRLLDSLSSSHANMLNMVLNDTLGLKTPFLNPGDPLRPGTHLAFFNPAYPEQLLEKDGYHSAFGPPRGSKLITRMWLGGSITFGTQPLLTDSPNRCIEYTNDIKGSEETGRMIISKHRAMGPVDLGDDPQKYHVLEDRILIHIPEMDPDFRKKTINKFVEPVAVSEGYKAEIEFRPSHLSLFRFSALSFNGHRIHYDVPYATGPSENFPDVVVHGPFQAALMLHWVSSLVPEPISHYKYTNRVPLFPDEPVKFHAVEKDGALTVWATNARGSMALEGPTPIPSHLAMDDESLKHRLLGPSLLKAGQKGVDQDEVGRLIYEASKGSKFFEAEQRRDRRLQEEIEAFKAQIAGLDRDTEDVKLLENVVDAQIRTLLKDKTADLSRIIVHIDCDAFFASVEELDDPSLKGKPMAVGGGGILSTCNYEARKCGCRSAMATFIAKKLCPDLILVPSHFDRYREKSREIQTILAEYDPNYYCPSADEAFLDITDAYSDAILNGTAEDVETFVSSIRQKILDTTQLTVSAGIGPNCRVAKIASNINKPNGQYYVPFSSRQEVVEFMSGISVRQVGGIGRVLERKLQAVGLNTFKEFYELRGLLKKVLSPSVFELVLECYLGLGIVDIDSFHQEARKSLGHEMTFKETSNTAEIYSKLKNIAEELSKELVEKELVGTVLHLKLKRDDFQVITRQTPLGRPIYTADDLYKYGKELLDKEMPICVRLMGLKLTKLQTKEMSTRMTGFLKRQRRSESPQKQGSADKGIGESKLDDKVTCFICSKEIPNDIVEINEHIDFCLSRDAIEKAKYTD</sequence>
<evidence type="ECO:0000259" key="14">
    <source>
        <dbReference type="PROSITE" id="PS50173"/>
    </source>
</evidence>
<evidence type="ECO:0000256" key="4">
    <source>
        <dbReference type="ARBA" id="ARBA00022695"/>
    </source>
</evidence>
<keyword evidence="16" id="KW-1185">Reference proteome</keyword>
<dbReference type="EC" id="2.7.7.7" evidence="1"/>
<gene>
    <name evidence="15" type="ORF">CANCADRAFT_42256</name>
</gene>
<dbReference type="Pfam" id="PF11799">
    <property type="entry name" value="IMS_C"/>
    <property type="match status" value="1"/>
</dbReference>
<dbReference type="EMBL" id="KV453841">
    <property type="protein sequence ID" value="ODV91619.1"/>
    <property type="molecule type" value="Genomic_DNA"/>
</dbReference>
<dbReference type="InterPro" id="IPR036775">
    <property type="entry name" value="DNA_pol_Y-fam_lit_finger_sf"/>
</dbReference>
<feature type="coiled-coil region" evidence="12">
    <location>
        <begin position="365"/>
        <end position="392"/>
    </location>
</feature>
<dbReference type="InterPro" id="IPR050116">
    <property type="entry name" value="DNA_polymerase-Y"/>
</dbReference>
<dbReference type="Gene3D" id="3.10.129.10">
    <property type="entry name" value="Hotdog Thioesterase"/>
    <property type="match status" value="1"/>
</dbReference>
<dbReference type="InterPro" id="IPR017961">
    <property type="entry name" value="DNA_pol_Y-fam_little_finger"/>
</dbReference>
<dbReference type="Proteomes" id="UP000095023">
    <property type="component" value="Unassembled WGS sequence"/>
</dbReference>
<dbReference type="Gene3D" id="3.30.1490.100">
    <property type="entry name" value="DNA polymerase, Y-family, little finger domain"/>
    <property type="match status" value="1"/>
</dbReference>
<dbReference type="Pfam" id="PF00817">
    <property type="entry name" value="IMS"/>
    <property type="match status" value="1"/>
</dbReference>
<dbReference type="NCBIfam" id="NF002677">
    <property type="entry name" value="PRK02406.1"/>
    <property type="match status" value="1"/>
</dbReference>
<evidence type="ECO:0000256" key="13">
    <source>
        <dbReference type="SAM" id="MobiDB-lite"/>
    </source>
</evidence>
<dbReference type="GO" id="GO:0003684">
    <property type="term" value="F:damaged DNA binding"/>
    <property type="evidence" value="ECO:0007669"/>
    <property type="project" value="InterPro"/>
</dbReference>
<evidence type="ECO:0000256" key="1">
    <source>
        <dbReference type="ARBA" id="ARBA00012417"/>
    </source>
</evidence>
<organism evidence="15 16">
    <name type="scientific">Tortispora caseinolytica NRRL Y-17796</name>
    <dbReference type="NCBI Taxonomy" id="767744"/>
    <lineage>
        <taxon>Eukaryota</taxon>
        <taxon>Fungi</taxon>
        <taxon>Dikarya</taxon>
        <taxon>Ascomycota</taxon>
        <taxon>Saccharomycotina</taxon>
        <taxon>Trigonopsidomycetes</taxon>
        <taxon>Trigonopsidales</taxon>
        <taxon>Trigonopsidaceae</taxon>
        <taxon>Tortispora</taxon>
    </lineage>
</organism>
<dbReference type="AlphaFoldDB" id="A0A1E4TIR1"/>
<dbReference type="InterPro" id="IPR043502">
    <property type="entry name" value="DNA/RNA_pol_sf"/>
</dbReference>
<dbReference type="InterPro" id="IPR022880">
    <property type="entry name" value="DNApol_IV"/>
</dbReference>
<dbReference type="HAMAP" id="MF_01113">
    <property type="entry name" value="DNApol_IV"/>
    <property type="match status" value="1"/>
</dbReference>
<dbReference type="SUPFAM" id="SSF100879">
    <property type="entry name" value="Lesion bypass DNA polymerase (Y-family), little finger domain"/>
    <property type="match status" value="1"/>
</dbReference>
<keyword evidence="3" id="KW-0808">Transferase</keyword>
<accession>A0A1E4TIR1</accession>
<dbReference type="GO" id="GO:0070987">
    <property type="term" value="P:error-free translesion synthesis"/>
    <property type="evidence" value="ECO:0007669"/>
    <property type="project" value="UniProtKB-ARBA"/>
</dbReference>
<keyword evidence="7" id="KW-0227">DNA damage</keyword>
<keyword evidence="9" id="KW-0239">DNA-directed DNA polymerase</keyword>
<dbReference type="GO" id="GO:0005634">
    <property type="term" value="C:nucleus"/>
    <property type="evidence" value="ECO:0007669"/>
    <property type="project" value="TreeGrafter"/>
</dbReference>
<dbReference type="PANTHER" id="PTHR11076:SF33">
    <property type="entry name" value="DNA POLYMERASE KAPPA"/>
    <property type="match status" value="1"/>
</dbReference>
<dbReference type="Gene3D" id="3.30.160.60">
    <property type="entry name" value="Classic Zinc Finger"/>
    <property type="match status" value="1"/>
</dbReference>
<evidence type="ECO:0000256" key="5">
    <source>
        <dbReference type="ARBA" id="ARBA00022705"/>
    </source>
</evidence>
<dbReference type="FunFam" id="3.30.1490.100:FF:000004">
    <property type="entry name" value="DNA polymerase IV"/>
    <property type="match status" value="1"/>
</dbReference>
<dbReference type="Gene3D" id="1.10.150.20">
    <property type="entry name" value="5' to 3' exonuclease, C-terminal subdomain"/>
    <property type="match status" value="1"/>
</dbReference>
<keyword evidence="8" id="KW-0460">Magnesium</keyword>
<evidence type="ECO:0000313" key="16">
    <source>
        <dbReference type="Proteomes" id="UP000095023"/>
    </source>
</evidence>
<dbReference type="GO" id="GO:0046872">
    <property type="term" value="F:metal ion binding"/>
    <property type="evidence" value="ECO:0007669"/>
    <property type="project" value="UniProtKB-KW"/>
</dbReference>
<dbReference type="SUPFAM" id="SSF54637">
    <property type="entry name" value="Thioesterase/thiol ester dehydrase-isomerase"/>
    <property type="match status" value="1"/>
</dbReference>
<keyword evidence="12" id="KW-0175">Coiled coil</keyword>
<dbReference type="PROSITE" id="PS50173">
    <property type="entry name" value="UMUC"/>
    <property type="match status" value="1"/>
</dbReference>
<name>A0A1E4TIR1_9ASCO</name>
<dbReference type="GO" id="GO:0006260">
    <property type="term" value="P:DNA replication"/>
    <property type="evidence" value="ECO:0007669"/>
    <property type="project" value="UniProtKB-KW"/>
</dbReference>
<evidence type="ECO:0000256" key="11">
    <source>
        <dbReference type="ARBA" id="ARBA00049244"/>
    </source>
</evidence>
<dbReference type="InterPro" id="IPR029069">
    <property type="entry name" value="HotDog_dom_sf"/>
</dbReference>
<dbReference type="GO" id="GO:0006281">
    <property type="term" value="P:DNA repair"/>
    <property type="evidence" value="ECO:0007669"/>
    <property type="project" value="UniProtKB-KW"/>
</dbReference>
<evidence type="ECO:0000256" key="2">
    <source>
        <dbReference type="ARBA" id="ARBA00016178"/>
    </source>
</evidence>
<dbReference type="GO" id="GO:0003887">
    <property type="term" value="F:DNA-directed DNA polymerase activity"/>
    <property type="evidence" value="ECO:0007669"/>
    <property type="project" value="UniProtKB-KW"/>
</dbReference>
<dbReference type="SUPFAM" id="SSF56672">
    <property type="entry name" value="DNA/RNA polymerases"/>
    <property type="match status" value="1"/>
</dbReference>
<dbReference type="InterPro" id="IPR043128">
    <property type="entry name" value="Rev_trsase/Diguanyl_cyclase"/>
</dbReference>
<dbReference type="CDD" id="cd03586">
    <property type="entry name" value="PolY_Pol_IV_kappa"/>
    <property type="match status" value="1"/>
</dbReference>
<dbReference type="OrthoDB" id="3257538at2759"/>
<dbReference type="Gene3D" id="3.40.1170.60">
    <property type="match status" value="1"/>
</dbReference>
<protein>
    <recommendedName>
        <fullName evidence="2">DNA polymerase kappa</fullName>
        <ecNumber evidence="1">2.7.7.7</ecNumber>
    </recommendedName>
</protein>
<dbReference type="InterPro" id="IPR001126">
    <property type="entry name" value="UmuC"/>
</dbReference>
<dbReference type="Gene3D" id="3.30.70.270">
    <property type="match status" value="1"/>
</dbReference>
<evidence type="ECO:0000256" key="3">
    <source>
        <dbReference type="ARBA" id="ARBA00022679"/>
    </source>
</evidence>
<evidence type="ECO:0000256" key="10">
    <source>
        <dbReference type="ARBA" id="ARBA00023204"/>
    </source>
</evidence>
<keyword evidence="10" id="KW-0234">DNA repair</keyword>
<dbReference type="Gene3D" id="1.10.150.810">
    <property type="match status" value="1"/>
</dbReference>
<feature type="domain" description="UmuC" evidence="14">
    <location>
        <begin position="422"/>
        <end position="608"/>
    </location>
</feature>
<evidence type="ECO:0000256" key="12">
    <source>
        <dbReference type="SAM" id="Coils"/>
    </source>
</evidence>
<evidence type="ECO:0000256" key="6">
    <source>
        <dbReference type="ARBA" id="ARBA00022723"/>
    </source>
</evidence>
<reference evidence="16" key="1">
    <citation type="submission" date="2016-02" db="EMBL/GenBank/DDBJ databases">
        <title>Comparative genomics of biotechnologically important yeasts.</title>
        <authorList>
            <consortium name="DOE Joint Genome Institute"/>
            <person name="Riley R."/>
            <person name="Haridas S."/>
            <person name="Wolfe K.H."/>
            <person name="Lopes M.R."/>
            <person name="Hittinger C.T."/>
            <person name="Goker M."/>
            <person name="Salamov A."/>
            <person name="Wisecaver J."/>
            <person name="Long T.M."/>
            <person name="Aerts A.L."/>
            <person name="Barry K."/>
            <person name="Choi C."/>
            <person name="Clum A."/>
            <person name="Coughlan A.Y."/>
            <person name="Deshpande S."/>
            <person name="Douglass A.P."/>
            <person name="Hanson S.J."/>
            <person name="Klenk H.-P."/>
            <person name="Labutti K."/>
            <person name="Lapidus A."/>
            <person name="Lindquist E."/>
            <person name="Lipzen A."/>
            <person name="Meier-Kolthoff J.P."/>
            <person name="Ohm R.A."/>
            <person name="Otillar R.P."/>
            <person name="Pangilinan J."/>
            <person name="Peng Y."/>
            <person name="Rokas A."/>
            <person name="Rosa C.A."/>
            <person name="Scheuner C."/>
            <person name="Sibirny A.A."/>
            <person name="Slot J.C."/>
            <person name="Stielow J.B."/>
            <person name="Sun H."/>
            <person name="Kurtzman C.P."/>
            <person name="Blackwell M."/>
            <person name="Jeffries T.W."/>
            <person name="Grigoriev I.V."/>
        </authorList>
    </citation>
    <scope>NUCLEOTIDE SEQUENCE [LARGE SCALE GENOMIC DNA]</scope>
    <source>
        <strain evidence="16">NRRL Y-17796</strain>
    </source>
</reference>
<dbReference type="FunFam" id="3.40.1170.60:FF:000012">
    <property type="entry name" value="Putative DNA-directed polymerase kappa"/>
    <property type="match status" value="1"/>
</dbReference>
<evidence type="ECO:0000256" key="7">
    <source>
        <dbReference type="ARBA" id="ARBA00022763"/>
    </source>
</evidence>
<evidence type="ECO:0000256" key="8">
    <source>
        <dbReference type="ARBA" id="ARBA00022842"/>
    </source>
</evidence>
<dbReference type="GO" id="GO:0042276">
    <property type="term" value="P:error-prone translesion synthesis"/>
    <property type="evidence" value="ECO:0007669"/>
    <property type="project" value="TreeGrafter"/>
</dbReference>
<dbReference type="PANTHER" id="PTHR11076">
    <property type="entry name" value="DNA REPAIR POLYMERASE UMUC / TRANSFERASE FAMILY MEMBER"/>
    <property type="match status" value="1"/>
</dbReference>
<keyword evidence="5" id="KW-0235">DNA replication</keyword>